<evidence type="ECO:0000313" key="2">
    <source>
        <dbReference type="EMBL" id="QBK93798.1"/>
    </source>
</evidence>
<evidence type="ECO:0000256" key="1">
    <source>
        <dbReference type="SAM" id="Phobius"/>
    </source>
</evidence>
<keyword evidence="1" id="KW-1133">Transmembrane helix</keyword>
<sequence length="275" mass="31699">MGDNLLKGLCFFIILTITSTIYFGVYLTVDSTSDKCPTIPRKDTYKINKVITARWSWKYERGNYKVRGRCVSINHDADVFYKDELVGRTDAKTLSFTSDTPILDCTGKVLVLMKTGNAFKTVINQNNIRVSYEFRSNDDTIIAYSDAKHFITDKIKIKDIEGQLIAKLERNKLSTKWKWKIEVSNQNHTMANPVILLAIAGKRSFSANKNKTDICNTMFWFFFIVFLICWLIIFIFISCLLYEKKRKTKKKTIEPIVLTCVIDTNTSDSTSESMF</sequence>
<proteinExistence type="predicted"/>
<feature type="transmembrane region" description="Helical" evidence="1">
    <location>
        <begin position="218"/>
        <end position="242"/>
    </location>
</feature>
<evidence type="ECO:0008006" key="3">
    <source>
        <dbReference type="Google" id="ProtNLM"/>
    </source>
</evidence>
<organism evidence="2">
    <name type="scientific">Pithovirus LCPAC406</name>
    <dbReference type="NCBI Taxonomy" id="2506599"/>
    <lineage>
        <taxon>Viruses</taxon>
        <taxon>Pithoviruses</taxon>
    </lineage>
</organism>
<keyword evidence="1" id="KW-0812">Transmembrane</keyword>
<feature type="transmembrane region" description="Helical" evidence="1">
    <location>
        <begin position="9"/>
        <end position="29"/>
    </location>
</feature>
<name>A0A481ZD15_9VIRU</name>
<protein>
    <recommendedName>
        <fullName evidence="3">Transmembrane protein</fullName>
    </recommendedName>
</protein>
<dbReference type="EMBL" id="MK500605">
    <property type="protein sequence ID" value="QBK93798.1"/>
    <property type="molecule type" value="Genomic_DNA"/>
</dbReference>
<accession>A0A481ZD15</accession>
<gene>
    <name evidence="2" type="ORF">LCPAC406_01120</name>
</gene>
<keyword evidence="1" id="KW-0472">Membrane</keyword>
<reference evidence="2" key="1">
    <citation type="journal article" date="2019" name="MBio">
        <title>Virus Genomes from Deep Sea Sediments Expand the Ocean Megavirome and Support Independent Origins of Viral Gigantism.</title>
        <authorList>
            <person name="Backstrom D."/>
            <person name="Yutin N."/>
            <person name="Jorgensen S.L."/>
            <person name="Dharamshi J."/>
            <person name="Homa F."/>
            <person name="Zaremba-Niedwiedzka K."/>
            <person name="Spang A."/>
            <person name="Wolf Y.I."/>
            <person name="Koonin E.V."/>
            <person name="Ettema T.J."/>
        </authorList>
    </citation>
    <scope>NUCLEOTIDE SEQUENCE</scope>
</reference>